<sequence>MTYPTILSASVFLLIVFAVERLCRRSGVPSVIVLVASGLLARPMLDSFGVTLGWAGTLVPIIGTIGLVLIVLEGALDIELRRQRLRLIAATFLLATAGFVIATISFALAGRWLLGLGTVQSILLATSVAVISSAVAIPSSTFLPPKAREFITYESSMSDIIGVLVFFSLLGSDGTVGGALLALLGGGMLSLLLSLLCALVLMLLLLRVSGPIRFVPLLAGLFALYATGELLHLSPLIMVLFLGLLLNKPSLVTRFRPVRAWVSREYESTLSEFRTLVVELTFVVRGFFFVLLGYWTDLSDLTSSSAWLGAGLVLTVVYGSRFVMLRLMLGPAAAGPLMWIAPRGLITVLLFLHVRDTFSLPSYLNGSIMLVVLASSAFILIASYQVNRQVPQAALPDVPPLPPPDDEALASTREAVDEPGRVDVRERA</sequence>
<feature type="transmembrane region" description="Helical" evidence="10">
    <location>
        <begin position="176"/>
        <end position="204"/>
    </location>
</feature>
<proteinExistence type="predicted"/>
<dbReference type="InterPro" id="IPR006153">
    <property type="entry name" value="Cation/H_exchanger_TM"/>
</dbReference>
<dbReference type="EMBL" id="JEMY01000001">
    <property type="protein sequence ID" value="EXI91335.1"/>
    <property type="molecule type" value="Genomic_DNA"/>
</dbReference>
<dbReference type="InterPro" id="IPR038770">
    <property type="entry name" value="Na+/solute_symporter_sf"/>
</dbReference>
<keyword evidence="4" id="KW-1003">Cell membrane</keyword>
<feature type="transmembrane region" description="Helical" evidence="10">
    <location>
        <begin position="150"/>
        <end position="170"/>
    </location>
</feature>
<accession>A0A011QQC6</accession>
<feature type="transmembrane region" description="Helical" evidence="10">
    <location>
        <begin position="306"/>
        <end position="324"/>
    </location>
</feature>
<feature type="domain" description="Cation/H+ exchanger transmembrane" evidence="11">
    <location>
        <begin position="14"/>
        <end position="378"/>
    </location>
</feature>
<feature type="transmembrane region" description="Helical" evidence="10">
    <location>
        <begin position="211"/>
        <end position="227"/>
    </location>
</feature>
<dbReference type="eggNOG" id="COG0025">
    <property type="taxonomic scope" value="Bacteria"/>
</dbReference>
<comment type="subcellular location">
    <subcellularLocation>
        <location evidence="1">Cell membrane</location>
        <topology evidence="1">Multi-pass membrane protein</topology>
    </subcellularLocation>
</comment>
<keyword evidence="13" id="KW-1185">Reference proteome</keyword>
<reference evidence="12" key="1">
    <citation type="submission" date="2014-02" db="EMBL/GenBank/DDBJ databases">
        <title>Expanding our view of genomic diversity in Candidatus Accumulibacter clades.</title>
        <authorList>
            <person name="Skennerton C.T."/>
            <person name="Barr J.J."/>
            <person name="Slater F.R."/>
            <person name="Bond P.L."/>
            <person name="Tyson G.W."/>
        </authorList>
    </citation>
    <scope>NUCLEOTIDE SEQUENCE [LARGE SCALE GENOMIC DNA]</scope>
</reference>
<evidence type="ECO:0000256" key="2">
    <source>
        <dbReference type="ARBA" id="ARBA00022448"/>
    </source>
</evidence>
<evidence type="ECO:0000256" key="4">
    <source>
        <dbReference type="ARBA" id="ARBA00022475"/>
    </source>
</evidence>
<dbReference type="AlphaFoldDB" id="A0A011QQC6"/>
<gene>
    <name evidence="12" type="ORF">AW11_00146</name>
</gene>
<keyword evidence="3" id="KW-0050">Antiport</keyword>
<evidence type="ECO:0000256" key="7">
    <source>
        <dbReference type="ARBA" id="ARBA00023065"/>
    </source>
</evidence>
<keyword evidence="2" id="KW-0813">Transport</keyword>
<dbReference type="STRING" id="1454004.AW11_00146"/>
<comment type="caution">
    <text evidence="12">The sequence shown here is derived from an EMBL/GenBank/DDBJ whole genome shotgun (WGS) entry which is preliminary data.</text>
</comment>
<protein>
    <submittedName>
        <fullName evidence="12">Potassium/proton antiporter</fullName>
    </submittedName>
</protein>
<keyword evidence="6 10" id="KW-1133">Transmembrane helix</keyword>
<organism evidence="12 13">
    <name type="scientific">Accumulibacter regalis</name>
    <dbReference type="NCBI Taxonomy" id="522306"/>
    <lineage>
        <taxon>Bacteria</taxon>
        <taxon>Pseudomonadati</taxon>
        <taxon>Pseudomonadota</taxon>
        <taxon>Betaproteobacteria</taxon>
        <taxon>Candidatus Accumulibacter</taxon>
    </lineage>
</organism>
<evidence type="ECO:0000256" key="6">
    <source>
        <dbReference type="ARBA" id="ARBA00022989"/>
    </source>
</evidence>
<evidence type="ECO:0000313" key="12">
    <source>
        <dbReference type="EMBL" id="EXI91335.1"/>
    </source>
</evidence>
<feature type="transmembrane region" description="Helical" evidence="10">
    <location>
        <begin position="121"/>
        <end position="143"/>
    </location>
</feature>
<dbReference type="Proteomes" id="UP000022141">
    <property type="component" value="Unassembled WGS sequence"/>
</dbReference>
<feature type="compositionally biased region" description="Basic and acidic residues" evidence="9">
    <location>
        <begin position="414"/>
        <end position="428"/>
    </location>
</feature>
<evidence type="ECO:0000256" key="10">
    <source>
        <dbReference type="SAM" id="Phobius"/>
    </source>
</evidence>
<evidence type="ECO:0000256" key="9">
    <source>
        <dbReference type="SAM" id="MobiDB-lite"/>
    </source>
</evidence>
<evidence type="ECO:0000256" key="8">
    <source>
        <dbReference type="ARBA" id="ARBA00023136"/>
    </source>
</evidence>
<feature type="region of interest" description="Disordered" evidence="9">
    <location>
        <begin position="395"/>
        <end position="428"/>
    </location>
</feature>
<dbReference type="PANTHER" id="PTHR32507">
    <property type="entry name" value="NA(+)/H(+) ANTIPORTER 1"/>
    <property type="match status" value="1"/>
</dbReference>
<feature type="transmembrane region" description="Helical" evidence="10">
    <location>
        <begin position="233"/>
        <end position="252"/>
    </location>
</feature>
<evidence type="ECO:0000313" key="13">
    <source>
        <dbReference type="Proteomes" id="UP000022141"/>
    </source>
</evidence>
<dbReference type="Pfam" id="PF00999">
    <property type="entry name" value="Na_H_Exchanger"/>
    <property type="match status" value="1"/>
</dbReference>
<feature type="transmembrane region" description="Helical" evidence="10">
    <location>
        <begin position="87"/>
        <end position="109"/>
    </location>
</feature>
<name>A0A011QQC6_ACCRE</name>
<evidence type="ECO:0000256" key="5">
    <source>
        <dbReference type="ARBA" id="ARBA00022692"/>
    </source>
</evidence>
<dbReference type="GO" id="GO:1902600">
    <property type="term" value="P:proton transmembrane transport"/>
    <property type="evidence" value="ECO:0007669"/>
    <property type="project" value="InterPro"/>
</dbReference>
<feature type="transmembrane region" description="Helical" evidence="10">
    <location>
        <begin position="336"/>
        <end position="354"/>
    </location>
</feature>
<feature type="transmembrane region" description="Helical" evidence="10">
    <location>
        <begin position="273"/>
        <end position="294"/>
    </location>
</feature>
<evidence type="ECO:0000256" key="3">
    <source>
        <dbReference type="ARBA" id="ARBA00022449"/>
    </source>
</evidence>
<dbReference type="Gene3D" id="1.20.1530.20">
    <property type="match status" value="1"/>
</dbReference>
<dbReference type="PATRIC" id="fig|1454004.3.peg.157"/>
<dbReference type="PANTHER" id="PTHR32507:SF0">
    <property type="entry name" value="NA(+)_H(+) ANTIPORTER 2-RELATED"/>
    <property type="match status" value="1"/>
</dbReference>
<feature type="transmembrane region" description="Helical" evidence="10">
    <location>
        <begin position="49"/>
        <end position="75"/>
    </location>
</feature>
<keyword evidence="5 10" id="KW-0812">Transmembrane</keyword>
<evidence type="ECO:0000259" key="11">
    <source>
        <dbReference type="Pfam" id="PF00999"/>
    </source>
</evidence>
<keyword evidence="7" id="KW-0406">Ion transport</keyword>
<feature type="transmembrane region" description="Helical" evidence="10">
    <location>
        <begin position="360"/>
        <end position="382"/>
    </location>
</feature>
<dbReference type="GO" id="GO:0005886">
    <property type="term" value="C:plasma membrane"/>
    <property type="evidence" value="ECO:0007669"/>
    <property type="project" value="UniProtKB-SubCell"/>
</dbReference>
<dbReference type="GO" id="GO:0015297">
    <property type="term" value="F:antiporter activity"/>
    <property type="evidence" value="ECO:0007669"/>
    <property type="project" value="UniProtKB-KW"/>
</dbReference>
<keyword evidence="8 10" id="KW-0472">Membrane</keyword>
<evidence type="ECO:0000256" key="1">
    <source>
        <dbReference type="ARBA" id="ARBA00004651"/>
    </source>
</evidence>